<dbReference type="InterPro" id="IPR007569">
    <property type="entry name" value="DUF559"/>
</dbReference>
<dbReference type="Proteomes" id="UP000398217">
    <property type="component" value="Unassembled WGS sequence"/>
</dbReference>
<keyword evidence="3" id="KW-1185">Reference proteome</keyword>
<dbReference type="InterPro" id="IPR047216">
    <property type="entry name" value="Endonuclease_DUF559_bact"/>
</dbReference>
<dbReference type="RefSeq" id="WP_155283469.1">
    <property type="nucleotide sequence ID" value="NZ_BLBC01000003.1"/>
</dbReference>
<reference evidence="3" key="1">
    <citation type="journal article" date="2020" name="Int. J. Syst. Evol. Microbiol.">
        <title>Capnocytophaga felis sp. nov. isolated from the feline oral cavity.</title>
        <authorList>
            <person name="Suzuki M."/>
            <person name="Umeda K."/>
            <person name="Kimura M."/>
            <person name="Imaoka K."/>
            <person name="Morikawa S."/>
            <person name="Maeda K."/>
        </authorList>
    </citation>
    <scope>NUCLEOTIDE SEQUENCE [LARGE SCALE GENOMIC DNA]</scope>
    <source>
        <strain evidence="3">KC07070</strain>
    </source>
</reference>
<dbReference type="EMBL" id="BLBC01000003">
    <property type="protein sequence ID" value="GET44749.1"/>
    <property type="molecule type" value="Genomic_DNA"/>
</dbReference>
<dbReference type="CDD" id="cd01038">
    <property type="entry name" value="Endonuclease_DUF559"/>
    <property type="match status" value="1"/>
</dbReference>
<proteinExistence type="predicted"/>
<dbReference type="Gene3D" id="3.40.960.10">
    <property type="entry name" value="VSR Endonuclease"/>
    <property type="match status" value="1"/>
</dbReference>
<dbReference type="SUPFAM" id="SSF52980">
    <property type="entry name" value="Restriction endonuclease-like"/>
    <property type="match status" value="1"/>
</dbReference>
<organism evidence="2 3">
    <name type="scientific">Capnocytophaga felis</name>
    <dbReference type="NCBI Taxonomy" id="2267611"/>
    <lineage>
        <taxon>Bacteria</taxon>
        <taxon>Pseudomonadati</taxon>
        <taxon>Bacteroidota</taxon>
        <taxon>Flavobacteriia</taxon>
        <taxon>Flavobacteriales</taxon>
        <taxon>Flavobacteriaceae</taxon>
        <taxon>Capnocytophaga</taxon>
    </lineage>
</organism>
<dbReference type="PANTHER" id="PTHR38590">
    <property type="entry name" value="BLL0828 PROTEIN"/>
    <property type="match status" value="1"/>
</dbReference>
<sequence>MTNKIIPYNPKLKEFARILRKNSTLSEVLLWKQIKNKALGVEFHRQVPILEYIVDFYCHELRLAIEVDGNIHDFRYLEDAQRQGGIEKYGVTFIRFSNEEIKYNMFSVMLSLEEKIRELQKEQEDIPLPPSKGESD</sequence>
<accession>A0A5M4B5E1</accession>
<protein>
    <recommendedName>
        <fullName evidence="1">DUF559 domain-containing protein</fullName>
    </recommendedName>
</protein>
<dbReference type="PANTHER" id="PTHR38590:SF1">
    <property type="entry name" value="BLL0828 PROTEIN"/>
    <property type="match status" value="1"/>
</dbReference>
<name>A0A5M4B5E1_9FLAO</name>
<dbReference type="OrthoDB" id="9798754at2"/>
<evidence type="ECO:0000313" key="3">
    <source>
        <dbReference type="Proteomes" id="UP000398217"/>
    </source>
</evidence>
<dbReference type="Pfam" id="PF04480">
    <property type="entry name" value="DUF559"/>
    <property type="match status" value="1"/>
</dbReference>
<dbReference type="InterPro" id="IPR011335">
    <property type="entry name" value="Restrct_endonuc-II-like"/>
</dbReference>
<evidence type="ECO:0000313" key="2">
    <source>
        <dbReference type="EMBL" id="GET44749.1"/>
    </source>
</evidence>
<dbReference type="AlphaFoldDB" id="A0A5M4B5E1"/>
<feature type="domain" description="DUF559" evidence="1">
    <location>
        <begin position="11"/>
        <end position="114"/>
    </location>
</feature>
<comment type="caution">
    <text evidence="2">The sequence shown here is derived from an EMBL/GenBank/DDBJ whole genome shotgun (WGS) entry which is preliminary data.</text>
</comment>
<gene>
    <name evidence="2" type="ORF">RCZ01_00510</name>
</gene>
<evidence type="ECO:0000259" key="1">
    <source>
        <dbReference type="Pfam" id="PF04480"/>
    </source>
</evidence>